<dbReference type="PANTHER" id="PTHR10434">
    <property type="entry name" value="1-ACYL-SN-GLYCEROL-3-PHOSPHATE ACYLTRANSFERASE"/>
    <property type="match status" value="1"/>
</dbReference>
<accession>A0A2H4ZQ62</accession>
<dbReference type="GO" id="GO:0006654">
    <property type="term" value="P:phosphatidic acid biosynthetic process"/>
    <property type="evidence" value="ECO:0007669"/>
    <property type="project" value="TreeGrafter"/>
</dbReference>
<reference evidence="4" key="1">
    <citation type="submission" date="2017-10" db="EMBL/GenBank/DDBJ databases">
        <title>Paulinella longichromatophora chromatophore genome.</title>
        <authorList>
            <person name="Lhee D."/>
            <person name="Yoon H.S."/>
        </authorList>
    </citation>
    <scope>NUCLEOTIDE SEQUENCE</scope>
</reference>
<sequence length="233" mass="26281">MYSIMKTINKNRLNSQINPYLAPIAILLIQDLLLRRYFDEPQILGKDHLPSSGATILAPVHRARWDSLLLSYYAGRRVTGRDCRFMVTQNQMRGIQGWFLSQLGCFSINQSRPSLTSIRSAIDLLYAHEQLVMFPEGRICRIDKSIKIYNGVTRLALRAHRGGVPVKIVPIGISYSHPFPLPHDKVAICFGTPINVTNKGYNDIDRLNNELIASLHCAELVARLAIGRPCSKK</sequence>
<keyword evidence="4" id="KW-0934">Plastid</keyword>
<evidence type="ECO:0000256" key="1">
    <source>
        <dbReference type="ARBA" id="ARBA00022679"/>
    </source>
</evidence>
<dbReference type="GO" id="GO:0005886">
    <property type="term" value="C:plasma membrane"/>
    <property type="evidence" value="ECO:0007669"/>
    <property type="project" value="TreeGrafter"/>
</dbReference>
<geneLocation type="plastid" evidence="4"/>
<proteinExistence type="predicted"/>
<gene>
    <name evidence="4" type="ORF">PLO_710</name>
</gene>
<evidence type="ECO:0000256" key="2">
    <source>
        <dbReference type="ARBA" id="ARBA00023315"/>
    </source>
</evidence>
<evidence type="ECO:0000313" key="4">
    <source>
        <dbReference type="EMBL" id="AUG32686.1"/>
    </source>
</evidence>
<keyword evidence="1" id="KW-0808">Transferase</keyword>
<dbReference type="Pfam" id="PF01553">
    <property type="entry name" value="Acyltransferase"/>
    <property type="match status" value="1"/>
</dbReference>
<feature type="domain" description="Phospholipid/glycerol acyltransferase" evidence="3">
    <location>
        <begin position="55"/>
        <end position="176"/>
    </location>
</feature>
<keyword evidence="2" id="KW-0012">Acyltransferase</keyword>
<dbReference type="CDD" id="cd07989">
    <property type="entry name" value="LPLAT_AGPAT-like"/>
    <property type="match status" value="1"/>
</dbReference>
<name>A0A2H4ZQ62_9EUKA</name>
<dbReference type="SMART" id="SM00563">
    <property type="entry name" value="PlsC"/>
    <property type="match status" value="1"/>
</dbReference>
<evidence type="ECO:0000259" key="3">
    <source>
        <dbReference type="SMART" id="SM00563"/>
    </source>
</evidence>
<dbReference type="PANTHER" id="PTHR10434:SF11">
    <property type="entry name" value="1-ACYL-SN-GLYCEROL-3-PHOSPHATE ACYLTRANSFERASE"/>
    <property type="match status" value="1"/>
</dbReference>
<dbReference type="AlphaFoldDB" id="A0A2H4ZQ62"/>
<dbReference type="SUPFAM" id="SSF69593">
    <property type="entry name" value="Glycerol-3-phosphate (1)-acyltransferase"/>
    <property type="match status" value="1"/>
</dbReference>
<dbReference type="InterPro" id="IPR002123">
    <property type="entry name" value="Plipid/glycerol_acylTrfase"/>
</dbReference>
<dbReference type="GO" id="GO:0003841">
    <property type="term" value="F:1-acylglycerol-3-phosphate O-acyltransferase activity"/>
    <property type="evidence" value="ECO:0007669"/>
    <property type="project" value="TreeGrafter"/>
</dbReference>
<protein>
    <recommendedName>
        <fullName evidence="3">Phospholipid/glycerol acyltransferase domain-containing protein</fullName>
    </recommendedName>
</protein>
<organism evidence="4">
    <name type="scientific">Paulinella longichromatophora</name>
    <dbReference type="NCBI Taxonomy" id="1708747"/>
    <lineage>
        <taxon>Eukaryota</taxon>
        <taxon>Sar</taxon>
        <taxon>Rhizaria</taxon>
        <taxon>Cercozoa</taxon>
        <taxon>Imbricatea</taxon>
        <taxon>Silicofilosea</taxon>
        <taxon>Euglyphida</taxon>
        <taxon>Paulinellidae</taxon>
        <taxon>Paulinella</taxon>
    </lineage>
</organism>
<dbReference type="EMBL" id="MG264610">
    <property type="protein sequence ID" value="AUG32686.1"/>
    <property type="molecule type" value="Genomic_DNA"/>
</dbReference>